<dbReference type="OrthoDB" id="5145315at2"/>
<organism evidence="3 5">
    <name type="scientific">Aquamicrobium defluvii</name>
    <dbReference type="NCBI Taxonomy" id="69279"/>
    <lineage>
        <taxon>Bacteria</taxon>
        <taxon>Pseudomonadati</taxon>
        <taxon>Pseudomonadota</taxon>
        <taxon>Alphaproteobacteria</taxon>
        <taxon>Hyphomicrobiales</taxon>
        <taxon>Phyllobacteriaceae</taxon>
        <taxon>Aquamicrobium</taxon>
    </lineage>
</organism>
<keyword evidence="3" id="KW-0238">DNA-binding</keyword>
<evidence type="ECO:0000313" key="5">
    <source>
        <dbReference type="Proteomes" id="UP000019849"/>
    </source>
</evidence>
<evidence type="ECO:0000313" key="4">
    <source>
        <dbReference type="EMBL" id="TDR34059.1"/>
    </source>
</evidence>
<comment type="similarity">
    <text evidence="1">Belongs to the PRORSD1 family.</text>
</comment>
<dbReference type="InterPro" id="IPR036754">
    <property type="entry name" value="YbaK/aa-tRNA-synt-asso_dom_sf"/>
</dbReference>
<dbReference type="Proteomes" id="UP000294958">
    <property type="component" value="Unassembled WGS sequence"/>
</dbReference>
<dbReference type="AlphaFoldDB" id="A0A011SVV7"/>
<dbReference type="PANTHER" id="PTHR31423:SF3">
    <property type="entry name" value="PROLYL-TRNA SYNTHETASE ASSOCIATED DOMAIN-CONTAINING PROTEIN 1-RELATED"/>
    <property type="match status" value="1"/>
</dbReference>
<dbReference type="EMBL" id="JENY01000025">
    <property type="protein sequence ID" value="EXL03374.1"/>
    <property type="molecule type" value="Genomic_DNA"/>
</dbReference>
<protein>
    <submittedName>
        <fullName evidence="4">Ala-tRNA(Pro) hydrolase</fullName>
    </submittedName>
    <submittedName>
        <fullName evidence="3">DNA-binding protein</fullName>
    </submittedName>
</protein>
<dbReference type="GO" id="GO:0003677">
    <property type="term" value="F:DNA binding"/>
    <property type="evidence" value="ECO:0007669"/>
    <property type="project" value="UniProtKB-KW"/>
</dbReference>
<feature type="domain" description="YbaK/aminoacyl-tRNA synthetase-associated" evidence="2">
    <location>
        <begin position="24"/>
        <end position="150"/>
    </location>
</feature>
<gene>
    <name evidence="3" type="ORF">BG36_12150</name>
    <name evidence="4" type="ORF">DES43_11792</name>
</gene>
<dbReference type="PATRIC" id="fig|69279.3.peg.3520"/>
<dbReference type="eggNOG" id="COG3760">
    <property type="taxonomic scope" value="Bacteria"/>
</dbReference>
<evidence type="ECO:0000259" key="2">
    <source>
        <dbReference type="Pfam" id="PF04073"/>
    </source>
</evidence>
<sequence length="165" mass="17754">MPKTGDDLFAFLAGLGIESSTTRHPPLFTVADSQALRGAIAGAHTRNLFLKDRKDNFFLVTVEEDAEVDLKQIHHLIGAAGRVSFGKPEMLMELLGVIPGAVTVLGLINDTQCRVKVVLDAGLMENDIINAHPLTNEATTSMRSADLLRFIEATGHVPVILKVAA</sequence>
<dbReference type="InterPro" id="IPR040285">
    <property type="entry name" value="ProX/PRXD1"/>
</dbReference>
<dbReference type="RefSeq" id="WP_035029605.1">
    <property type="nucleotide sequence ID" value="NZ_KK073897.1"/>
</dbReference>
<evidence type="ECO:0000313" key="3">
    <source>
        <dbReference type="EMBL" id="EXL03374.1"/>
    </source>
</evidence>
<dbReference type="SUPFAM" id="SSF55826">
    <property type="entry name" value="YbaK/ProRS associated domain"/>
    <property type="match status" value="1"/>
</dbReference>
<dbReference type="STRING" id="69279.BG36_12150"/>
<dbReference type="CDD" id="cd04335">
    <property type="entry name" value="PrdX_deacylase"/>
    <property type="match status" value="1"/>
</dbReference>
<evidence type="ECO:0000313" key="6">
    <source>
        <dbReference type="Proteomes" id="UP000294958"/>
    </source>
</evidence>
<dbReference type="PANTHER" id="PTHR31423">
    <property type="entry name" value="YBAK DOMAIN-CONTAINING PROTEIN"/>
    <property type="match status" value="1"/>
</dbReference>
<accession>A0A011SVV7</accession>
<reference evidence="4 6" key="2">
    <citation type="submission" date="2019-03" db="EMBL/GenBank/DDBJ databases">
        <title>Genomic Encyclopedia of Type Strains, Phase IV (KMG-IV): sequencing the most valuable type-strain genomes for metagenomic binning, comparative biology and taxonomic classification.</title>
        <authorList>
            <person name="Goeker M."/>
        </authorList>
    </citation>
    <scope>NUCLEOTIDE SEQUENCE [LARGE SCALE GENOMIC DNA]</scope>
    <source>
        <strain evidence="4 6">DSM 11603</strain>
    </source>
</reference>
<dbReference type="InterPro" id="IPR007214">
    <property type="entry name" value="YbaK/aa-tRNA-synth-assoc-dom"/>
</dbReference>
<dbReference type="Gene3D" id="3.90.960.10">
    <property type="entry name" value="YbaK/aminoacyl-tRNA synthetase-associated domain"/>
    <property type="match status" value="1"/>
</dbReference>
<keyword evidence="4" id="KW-0378">Hydrolase</keyword>
<keyword evidence="6" id="KW-1185">Reference proteome</keyword>
<dbReference type="GO" id="GO:0002161">
    <property type="term" value="F:aminoacyl-tRNA deacylase activity"/>
    <property type="evidence" value="ECO:0007669"/>
    <property type="project" value="InterPro"/>
</dbReference>
<reference evidence="3 5" key="1">
    <citation type="submission" date="2014-02" db="EMBL/GenBank/DDBJ databases">
        <title>Aquamicrobium defluvii Genome sequencing.</title>
        <authorList>
            <person name="Wang X."/>
        </authorList>
    </citation>
    <scope>NUCLEOTIDE SEQUENCE [LARGE SCALE GENOMIC DNA]</scope>
    <source>
        <strain evidence="3 5">W13Z1</strain>
    </source>
</reference>
<dbReference type="Proteomes" id="UP000019849">
    <property type="component" value="Unassembled WGS sequence"/>
</dbReference>
<comment type="caution">
    <text evidence="3">The sequence shown here is derived from an EMBL/GenBank/DDBJ whole genome shotgun (WGS) entry which is preliminary data.</text>
</comment>
<dbReference type="HOGENOM" id="CLU_104635_1_0_5"/>
<dbReference type="EMBL" id="SNZF01000017">
    <property type="protein sequence ID" value="TDR34059.1"/>
    <property type="molecule type" value="Genomic_DNA"/>
</dbReference>
<evidence type="ECO:0000256" key="1">
    <source>
        <dbReference type="ARBA" id="ARBA00010201"/>
    </source>
</evidence>
<name>A0A011SVV7_9HYPH</name>
<proteinExistence type="inferred from homology"/>
<dbReference type="FunFam" id="3.90.960.10:FF:000005">
    <property type="entry name" value="Putative prolyl-tRNA synthetase"/>
    <property type="match status" value="1"/>
</dbReference>
<dbReference type="Pfam" id="PF04073">
    <property type="entry name" value="tRNA_edit"/>
    <property type="match status" value="1"/>
</dbReference>